<feature type="transmembrane region" description="Helical" evidence="1">
    <location>
        <begin position="80"/>
        <end position="100"/>
    </location>
</feature>
<evidence type="ECO:0000313" key="2">
    <source>
        <dbReference type="EMBL" id="GBN59535.1"/>
    </source>
</evidence>
<accession>A0A4Y2Q5U3</accession>
<comment type="caution">
    <text evidence="2">The sequence shown here is derived from an EMBL/GenBank/DDBJ whole genome shotgun (WGS) entry which is preliminary data.</text>
</comment>
<keyword evidence="1" id="KW-1133">Transmembrane helix</keyword>
<keyword evidence="1" id="KW-0812">Transmembrane</keyword>
<reference evidence="2 3" key="1">
    <citation type="journal article" date="2019" name="Sci. Rep.">
        <title>Orb-weaving spider Araneus ventricosus genome elucidates the spidroin gene catalogue.</title>
        <authorList>
            <person name="Kono N."/>
            <person name="Nakamura H."/>
            <person name="Ohtoshi R."/>
            <person name="Moran D.A.P."/>
            <person name="Shinohara A."/>
            <person name="Yoshida Y."/>
            <person name="Fujiwara M."/>
            <person name="Mori M."/>
            <person name="Tomita M."/>
            <person name="Arakawa K."/>
        </authorList>
    </citation>
    <scope>NUCLEOTIDE SEQUENCE [LARGE SCALE GENOMIC DNA]</scope>
</reference>
<name>A0A4Y2Q5U3_ARAVE</name>
<gene>
    <name evidence="2" type="ORF">AVEN_106967_1</name>
</gene>
<organism evidence="2 3">
    <name type="scientific">Araneus ventricosus</name>
    <name type="common">Orbweaver spider</name>
    <name type="synonym">Epeira ventricosa</name>
    <dbReference type="NCBI Taxonomy" id="182803"/>
    <lineage>
        <taxon>Eukaryota</taxon>
        <taxon>Metazoa</taxon>
        <taxon>Ecdysozoa</taxon>
        <taxon>Arthropoda</taxon>
        <taxon>Chelicerata</taxon>
        <taxon>Arachnida</taxon>
        <taxon>Araneae</taxon>
        <taxon>Araneomorphae</taxon>
        <taxon>Entelegynae</taxon>
        <taxon>Araneoidea</taxon>
        <taxon>Araneidae</taxon>
        <taxon>Araneus</taxon>
    </lineage>
</organism>
<dbReference type="EMBL" id="BGPR01013172">
    <property type="protein sequence ID" value="GBN59535.1"/>
    <property type="molecule type" value="Genomic_DNA"/>
</dbReference>
<proteinExistence type="predicted"/>
<dbReference type="AlphaFoldDB" id="A0A4Y2Q5U3"/>
<protein>
    <submittedName>
        <fullName evidence="2">Uncharacterized protein</fullName>
    </submittedName>
</protein>
<keyword evidence="3" id="KW-1185">Reference proteome</keyword>
<keyword evidence="1" id="KW-0472">Membrane</keyword>
<sequence length="159" mass="17639">MNTGNDSIKTLLSSRGDFQGSGMRTCWQNTAGHWYEKLLLHGTRGRQTSDEATVFLIRYERRLIDECDVSISIDTLATDVLLLCLVAMLVLCPVAVGSLYRRGNGKPALRNVHTLQSCREGLRSPNMKWHSTVTTCLGNGNPHATIPRMKLPTTQPPTD</sequence>
<evidence type="ECO:0000256" key="1">
    <source>
        <dbReference type="SAM" id="Phobius"/>
    </source>
</evidence>
<dbReference type="Proteomes" id="UP000499080">
    <property type="component" value="Unassembled WGS sequence"/>
</dbReference>
<evidence type="ECO:0000313" key="3">
    <source>
        <dbReference type="Proteomes" id="UP000499080"/>
    </source>
</evidence>